<evidence type="ECO:0000256" key="4">
    <source>
        <dbReference type="ARBA" id="ARBA00022692"/>
    </source>
</evidence>
<dbReference type="GO" id="GO:0005351">
    <property type="term" value="F:carbohydrate:proton symporter activity"/>
    <property type="evidence" value="ECO:0007669"/>
    <property type="project" value="TreeGrafter"/>
</dbReference>
<dbReference type="InterPro" id="IPR050360">
    <property type="entry name" value="MFS_Sugar_Transporters"/>
</dbReference>
<dbReference type="PROSITE" id="PS00217">
    <property type="entry name" value="SUGAR_TRANSPORT_2"/>
    <property type="match status" value="1"/>
</dbReference>
<dbReference type="Gene3D" id="1.20.1250.20">
    <property type="entry name" value="MFS general substrate transporter like domains"/>
    <property type="match status" value="2"/>
</dbReference>
<keyword evidence="3 8" id="KW-0813">Transport</keyword>
<keyword evidence="6 9" id="KW-0472">Membrane</keyword>
<feature type="domain" description="Major facilitator superfamily (MFS) profile" evidence="10">
    <location>
        <begin position="24"/>
        <end position="493"/>
    </location>
</feature>
<dbReference type="SUPFAM" id="SSF103473">
    <property type="entry name" value="MFS general substrate transporter"/>
    <property type="match status" value="1"/>
</dbReference>
<organism evidence="11">
    <name type="scientific">Phaffia rhodozyma</name>
    <name type="common">Yeast</name>
    <name type="synonym">Xanthophyllomyces dendrorhous</name>
    <dbReference type="NCBI Taxonomy" id="264483"/>
    <lineage>
        <taxon>Eukaryota</taxon>
        <taxon>Fungi</taxon>
        <taxon>Dikarya</taxon>
        <taxon>Basidiomycota</taxon>
        <taxon>Agaricomycotina</taxon>
        <taxon>Tremellomycetes</taxon>
        <taxon>Cystofilobasidiales</taxon>
        <taxon>Mrakiaceae</taxon>
        <taxon>Phaffia</taxon>
    </lineage>
</organism>
<feature type="transmembrane region" description="Helical" evidence="9">
    <location>
        <begin position="330"/>
        <end position="353"/>
    </location>
</feature>
<dbReference type="PANTHER" id="PTHR48022:SF60">
    <property type="entry name" value="MAJOR FACILITATOR SUPERFAMILY (MFS) PROFILE DOMAIN-CONTAINING PROTEIN"/>
    <property type="match status" value="1"/>
</dbReference>
<dbReference type="Pfam" id="PF00083">
    <property type="entry name" value="Sugar_tr"/>
    <property type="match status" value="1"/>
</dbReference>
<sequence>MLLLNIVEDRPTPPQIYNYKVYLTALCISWGACLFGYDSSYIGTTIVLPSFQTAFGLSKLSTHELANVSANIVSTFQLGAFGGAALGFPLMEKYGRKIALIIATAVFIIGAIVQTVATHQLSYVYSGRFLVGLGVGSITSAAPVFLAEISPPAIRGRLVGLYEISYQVGAVVGFFINYGIKQHQNTKAAESWRIPTALQLVPAGMLMLGLVFVRETPRFLFKQARDAEATRNLCILRDLSPDHPYILDEIASIRTQISDVTVLHAKEETEGRVAWFKSYWRGIAKYCLAKGIRNRMAIGFMMMLFQNMVGTNAINYYSPTIFKSIGVSNTSLYTGIFGALKAAASVVFLGFLVDRLGRRLPLLVGGITCCICMFYIGAYIKVAHPASYASASLMSSSTQAGAKAATAAIFIFGMSFAASWNGLAWIICSEIYPLKIRGFCAAYTAMAQWLWQFVIARSTPYAAASLGYGLFFLFGSFCACAVVFAYFFIPEIKGLTLEQMDQVFGYVDFDANPLLQDRQLSNDEIEKQTNNTKQNDYMLSPSIIAPKIEK</sequence>
<evidence type="ECO:0000259" key="10">
    <source>
        <dbReference type="PROSITE" id="PS50850"/>
    </source>
</evidence>
<dbReference type="PROSITE" id="PS50850">
    <property type="entry name" value="MFS"/>
    <property type="match status" value="1"/>
</dbReference>
<feature type="transmembrane region" description="Helical" evidence="9">
    <location>
        <begin position="400"/>
        <end position="427"/>
    </location>
</feature>
<feature type="transmembrane region" description="Helical" evidence="9">
    <location>
        <begin position="192"/>
        <end position="213"/>
    </location>
</feature>
<protein>
    <submittedName>
        <fullName evidence="11">Mfs quinate transporter</fullName>
    </submittedName>
</protein>
<evidence type="ECO:0000256" key="6">
    <source>
        <dbReference type="ARBA" id="ARBA00023136"/>
    </source>
</evidence>
<dbReference type="GO" id="GO:0016020">
    <property type="term" value="C:membrane"/>
    <property type="evidence" value="ECO:0007669"/>
    <property type="project" value="UniProtKB-SubCell"/>
</dbReference>
<dbReference type="InterPro" id="IPR020846">
    <property type="entry name" value="MFS_dom"/>
</dbReference>
<keyword evidence="5 9" id="KW-1133">Transmembrane helix</keyword>
<proteinExistence type="inferred from homology"/>
<dbReference type="NCBIfam" id="TIGR00879">
    <property type="entry name" value="SP"/>
    <property type="match status" value="1"/>
</dbReference>
<dbReference type="PANTHER" id="PTHR48022">
    <property type="entry name" value="PLASTIDIC GLUCOSE TRANSPORTER 4"/>
    <property type="match status" value="1"/>
</dbReference>
<name>A0A0F7SRH8_PHARH</name>
<feature type="transmembrane region" description="Helical" evidence="9">
    <location>
        <begin position="21"/>
        <end position="48"/>
    </location>
</feature>
<feature type="transmembrane region" description="Helical" evidence="9">
    <location>
        <begin position="298"/>
        <end position="318"/>
    </location>
</feature>
<dbReference type="PROSITE" id="PS00216">
    <property type="entry name" value="SUGAR_TRANSPORT_1"/>
    <property type="match status" value="2"/>
</dbReference>
<reference evidence="11" key="1">
    <citation type="submission" date="2014-08" db="EMBL/GenBank/DDBJ databases">
        <authorList>
            <person name="Sharma Rahul"/>
            <person name="Thines Marco"/>
        </authorList>
    </citation>
    <scope>NUCLEOTIDE SEQUENCE</scope>
</reference>
<evidence type="ECO:0000256" key="5">
    <source>
        <dbReference type="ARBA" id="ARBA00022989"/>
    </source>
</evidence>
<dbReference type="InterPro" id="IPR036259">
    <property type="entry name" value="MFS_trans_sf"/>
</dbReference>
<evidence type="ECO:0000256" key="3">
    <source>
        <dbReference type="ARBA" id="ARBA00022448"/>
    </source>
</evidence>
<dbReference type="AlphaFoldDB" id="A0A0F7SRH8"/>
<evidence type="ECO:0000256" key="2">
    <source>
        <dbReference type="ARBA" id="ARBA00010992"/>
    </source>
</evidence>
<feature type="transmembrane region" description="Helical" evidence="9">
    <location>
        <begin position="360"/>
        <end position="380"/>
    </location>
</feature>
<feature type="transmembrane region" description="Helical" evidence="9">
    <location>
        <begin position="129"/>
        <end position="147"/>
    </location>
</feature>
<evidence type="ECO:0000256" key="7">
    <source>
        <dbReference type="ARBA" id="ARBA00049119"/>
    </source>
</evidence>
<evidence type="ECO:0000313" key="11">
    <source>
        <dbReference type="EMBL" id="CED84031.1"/>
    </source>
</evidence>
<dbReference type="InterPro" id="IPR003663">
    <property type="entry name" value="Sugar/inositol_transpt"/>
</dbReference>
<comment type="similarity">
    <text evidence="2 8">Belongs to the major facilitator superfamily. Sugar transporter (TC 2.A.1.1) family.</text>
</comment>
<dbReference type="FunFam" id="1.20.1250.20:FF:000026">
    <property type="entry name" value="MFS quinate transporter QutD"/>
    <property type="match status" value="1"/>
</dbReference>
<feature type="transmembrane region" description="Helical" evidence="9">
    <location>
        <begin position="468"/>
        <end position="489"/>
    </location>
</feature>
<evidence type="ECO:0000256" key="1">
    <source>
        <dbReference type="ARBA" id="ARBA00004141"/>
    </source>
</evidence>
<dbReference type="PRINTS" id="PR00171">
    <property type="entry name" value="SUGRTRNSPORT"/>
</dbReference>
<keyword evidence="4 9" id="KW-0812">Transmembrane</keyword>
<feature type="transmembrane region" description="Helical" evidence="9">
    <location>
        <begin position="439"/>
        <end position="456"/>
    </location>
</feature>
<feature type="transmembrane region" description="Helical" evidence="9">
    <location>
        <begin position="98"/>
        <end position="117"/>
    </location>
</feature>
<evidence type="ECO:0000256" key="9">
    <source>
        <dbReference type="SAM" id="Phobius"/>
    </source>
</evidence>
<dbReference type="EMBL" id="LN483157">
    <property type="protein sequence ID" value="CED84031.1"/>
    <property type="molecule type" value="Genomic_DNA"/>
</dbReference>
<evidence type="ECO:0000256" key="8">
    <source>
        <dbReference type="RuleBase" id="RU003346"/>
    </source>
</evidence>
<comment type="subcellular location">
    <subcellularLocation>
        <location evidence="1">Membrane</location>
        <topology evidence="1">Multi-pass membrane protein</topology>
    </subcellularLocation>
</comment>
<feature type="transmembrane region" description="Helical" evidence="9">
    <location>
        <begin position="68"/>
        <end position="91"/>
    </location>
</feature>
<accession>A0A0F7SRH8</accession>
<dbReference type="InterPro" id="IPR005828">
    <property type="entry name" value="MFS_sugar_transport-like"/>
</dbReference>
<dbReference type="InterPro" id="IPR005829">
    <property type="entry name" value="Sugar_transporter_CS"/>
</dbReference>
<feature type="transmembrane region" description="Helical" evidence="9">
    <location>
        <begin position="159"/>
        <end position="180"/>
    </location>
</feature>
<comment type="catalytic activity">
    <reaction evidence="7">
        <text>myo-inositol(out) + H(+)(out) = myo-inositol(in) + H(+)(in)</text>
        <dbReference type="Rhea" id="RHEA:60364"/>
        <dbReference type="ChEBI" id="CHEBI:15378"/>
        <dbReference type="ChEBI" id="CHEBI:17268"/>
    </reaction>
</comment>